<evidence type="ECO:0008006" key="3">
    <source>
        <dbReference type="Google" id="ProtNLM"/>
    </source>
</evidence>
<proteinExistence type="predicted"/>
<protein>
    <recommendedName>
        <fullName evidence="3">PAAR motif-containing protein</fullName>
    </recommendedName>
</protein>
<accession>A0ABW3VHV6</accession>
<comment type="caution">
    <text evidence="1">The sequence shown here is derived from an EMBL/GenBank/DDBJ whole genome shotgun (WGS) entry which is preliminary data.</text>
</comment>
<reference evidence="2" key="1">
    <citation type="journal article" date="2019" name="Int. J. Syst. Evol. Microbiol.">
        <title>The Global Catalogue of Microorganisms (GCM) 10K type strain sequencing project: providing services to taxonomists for standard genome sequencing and annotation.</title>
        <authorList>
            <consortium name="The Broad Institute Genomics Platform"/>
            <consortium name="The Broad Institute Genome Sequencing Center for Infectious Disease"/>
            <person name="Wu L."/>
            <person name="Ma J."/>
        </authorList>
    </citation>
    <scope>NUCLEOTIDE SEQUENCE [LARGE SCALE GENOMIC DNA]</scope>
    <source>
        <strain evidence="2">CCUG 49018</strain>
    </source>
</reference>
<sequence>MGIPESTVELVADGKSIPIGSRPGTEEALGLGCRCPVLVNGPATASGDLLVAPDCGIHSADERR</sequence>
<evidence type="ECO:0000313" key="1">
    <source>
        <dbReference type="EMBL" id="MFD1234744.1"/>
    </source>
</evidence>
<dbReference type="RefSeq" id="WP_013672877.1">
    <property type="nucleotide sequence ID" value="NZ_BAABKS010000022.1"/>
</dbReference>
<organism evidence="1 2">
    <name type="scientific">Pseudonocardia benzenivorans</name>
    <dbReference type="NCBI Taxonomy" id="228005"/>
    <lineage>
        <taxon>Bacteria</taxon>
        <taxon>Bacillati</taxon>
        <taxon>Actinomycetota</taxon>
        <taxon>Actinomycetes</taxon>
        <taxon>Pseudonocardiales</taxon>
        <taxon>Pseudonocardiaceae</taxon>
        <taxon>Pseudonocardia</taxon>
    </lineage>
</organism>
<name>A0ABW3VHV6_9PSEU</name>
<keyword evidence="2" id="KW-1185">Reference proteome</keyword>
<dbReference type="Proteomes" id="UP001597182">
    <property type="component" value="Unassembled WGS sequence"/>
</dbReference>
<gene>
    <name evidence="1" type="ORF">ACFQ34_15745</name>
</gene>
<evidence type="ECO:0000313" key="2">
    <source>
        <dbReference type="Proteomes" id="UP001597182"/>
    </source>
</evidence>
<dbReference type="EMBL" id="JBHTMB010000140">
    <property type="protein sequence ID" value="MFD1234744.1"/>
    <property type="molecule type" value="Genomic_DNA"/>
</dbReference>